<dbReference type="AlphaFoldDB" id="A0A7D9E340"/>
<reference evidence="2" key="1">
    <citation type="submission" date="2020-04" db="EMBL/GenBank/DDBJ databases">
        <authorList>
            <person name="Alioto T."/>
            <person name="Alioto T."/>
            <person name="Gomez Garrido J."/>
        </authorList>
    </citation>
    <scope>NUCLEOTIDE SEQUENCE</scope>
    <source>
        <strain evidence="2">A484AB</strain>
    </source>
</reference>
<organism evidence="2 3">
    <name type="scientific">Paramuricea clavata</name>
    <name type="common">Red gorgonian</name>
    <name type="synonym">Violescent sea-whip</name>
    <dbReference type="NCBI Taxonomy" id="317549"/>
    <lineage>
        <taxon>Eukaryota</taxon>
        <taxon>Metazoa</taxon>
        <taxon>Cnidaria</taxon>
        <taxon>Anthozoa</taxon>
        <taxon>Octocorallia</taxon>
        <taxon>Malacalcyonacea</taxon>
        <taxon>Plexauridae</taxon>
        <taxon>Paramuricea</taxon>
    </lineage>
</organism>
<name>A0A7D9E340_PARCT</name>
<keyword evidence="2" id="KW-0436">Ligase</keyword>
<dbReference type="GO" id="GO:0016874">
    <property type="term" value="F:ligase activity"/>
    <property type="evidence" value="ECO:0007669"/>
    <property type="project" value="UniProtKB-KW"/>
</dbReference>
<dbReference type="InterPro" id="IPR035983">
    <property type="entry name" value="Hect_E3_ubiquitin_ligase"/>
</dbReference>
<keyword evidence="3" id="KW-1185">Reference proteome</keyword>
<evidence type="ECO:0000313" key="2">
    <source>
        <dbReference type="EMBL" id="CAB3999575.1"/>
    </source>
</evidence>
<proteinExistence type="predicted"/>
<dbReference type="OrthoDB" id="5971299at2759"/>
<protein>
    <submittedName>
        <fullName evidence="2">G2 M phase-specific E3 ubiquitin- ligase-like</fullName>
    </submittedName>
</protein>
<dbReference type="Gene3D" id="3.30.2410.10">
    <property type="entry name" value="Hect, E3 ligase catalytic domain"/>
    <property type="match status" value="1"/>
</dbReference>
<accession>A0A7D9E340</accession>
<dbReference type="EMBL" id="CACRXK020003617">
    <property type="protein sequence ID" value="CAB3999575.1"/>
    <property type="molecule type" value="Genomic_DNA"/>
</dbReference>
<gene>
    <name evidence="2" type="ORF">PACLA_8A055005</name>
</gene>
<evidence type="ECO:0000256" key="1">
    <source>
        <dbReference type="ARBA" id="ARBA00022786"/>
    </source>
</evidence>
<dbReference type="SUPFAM" id="SSF56204">
    <property type="entry name" value="Hect, E3 ligase catalytic domain"/>
    <property type="match status" value="1"/>
</dbReference>
<dbReference type="PROSITE" id="PS50237">
    <property type="entry name" value="HECT"/>
    <property type="match status" value="1"/>
</dbReference>
<dbReference type="GO" id="GO:0004842">
    <property type="term" value="F:ubiquitin-protein transferase activity"/>
    <property type="evidence" value="ECO:0007669"/>
    <property type="project" value="InterPro"/>
</dbReference>
<dbReference type="InterPro" id="IPR000569">
    <property type="entry name" value="HECT_dom"/>
</dbReference>
<dbReference type="Pfam" id="PF00632">
    <property type="entry name" value="HECT"/>
    <property type="match status" value="1"/>
</dbReference>
<keyword evidence="1" id="KW-0833">Ubl conjugation pathway</keyword>
<comment type="caution">
    <text evidence="2">The sequence shown here is derived from an EMBL/GenBank/DDBJ whole genome shotgun (WGS) entry which is preliminary data.</text>
</comment>
<sequence length="241" mass="27236">MQNTESFPSTEFEVGCDLIPELLEEDFPAESPNLLPEIPPRPQLEMKVQNVRSIIIKSLIEPKLGMINQLKEGLLVCGLLEAIQKDPELFRPVFVHTDLFAVTSEEFLDELKVTYSEKQVEKMAEETTFKHFCDLVEHLYHIGKRALSRLVIVTSFRIEEHNLQLRDLMRFITGSFQLPPLGLPGAIEVKFVHGCADGCKCRPTVSTCKLVLKIPVHASTFANMKEMMTSAMLEGFGFGKL</sequence>
<dbReference type="Proteomes" id="UP001152795">
    <property type="component" value="Unassembled WGS sequence"/>
</dbReference>
<evidence type="ECO:0000313" key="3">
    <source>
        <dbReference type="Proteomes" id="UP001152795"/>
    </source>
</evidence>